<dbReference type="PANTHER" id="PTHR21015:SF28">
    <property type="entry name" value="SLL1722 PROTEIN"/>
    <property type="match status" value="1"/>
</dbReference>
<evidence type="ECO:0000313" key="2">
    <source>
        <dbReference type="EMBL" id="TCN44971.1"/>
    </source>
</evidence>
<proteinExistence type="predicted"/>
<dbReference type="PIRSF" id="PIRSF017085">
    <property type="entry name" value="Glycosyltransf_RedA_prd"/>
    <property type="match status" value="1"/>
</dbReference>
<dbReference type="GO" id="GO:0016758">
    <property type="term" value="F:hexosyltransferase activity"/>
    <property type="evidence" value="ECO:0007669"/>
    <property type="project" value="InterPro"/>
</dbReference>
<name>A0A4R2CV92_SHIGR</name>
<comment type="caution">
    <text evidence="2">The sequence shown here is derived from an EMBL/GenBank/DDBJ whole genome shotgun (WGS) entry which is preliminary data.</text>
</comment>
<dbReference type="InterPro" id="IPR016683">
    <property type="entry name" value="Glyco_trans_28_RedA_prd"/>
</dbReference>
<gene>
    <name evidence="2" type="ORF">EV665_108111</name>
</gene>
<dbReference type="Pfam" id="PF04101">
    <property type="entry name" value="Glyco_tran_28_C"/>
    <property type="match status" value="1"/>
</dbReference>
<sequence length="432" mass="48206">MRLTPISEIGITNAEEAPLHDGEPGGFQEVLSLSRSFEHARILMYSHDTFGLGHLRRCRTIAHALVEEYRGLNVLIISGATIAGAFDYRARVDFVKIPSVIKLRNGEYTSLERHIDLEDTLTMRRSIIRHTAETFNPDIFIIDKEPMGLSGEVEETLAYLKGRGTRLILGLREVMDSPHLLDAEWKRKDVMHKIAKFYDDIWVYGPPDFYDPLVGLDVPQGVRDKLNFVGFLQRNALQMDRAQYQPSGDYILVTTGGGGDGAELVEDVLRAYRHDAGLTHRALIVLGPYMPQGERTKLTQEAAKIPYVEVIEFDSRMEDLVAGAKAVVAMGGYNTYCEILSFDKPALIVPRVQPREEQLIRATRAAELGLIDMLLPEESADPARLAAALKTLPQRRPPSSGNPELRLEGLRNIARIVGDELSARELTPPSVA</sequence>
<accession>A0A4R2CV92</accession>
<evidence type="ECO:0000259" key="1">
    <source>
        <dbReference type="Pfam" id="PF04101"/>
    </source>
</evidence>
<dbReference type="SUPFAM" id="SSF53756">
    <property type="entry name" value="UDP-Glycosyltransferase/glycogen phosphorylase"/>
    <property type="match status" value="1"/>
</dbReference>
<reference evidence="2 3" key="1">
    <citation type="submission" date="2019-03" db="EMBL/GenBank/DDBJ databases">
        <title>Genomic Encyclopedia of Type Strains, Phase IV (KMG-IV): sequencing the most valuable type-strain genomes for metagenomic binning, comparative biology and taxonomic classification.</title>
        <authorList>
            <person name="Goeker M."/>
        </authorList>
    </citation>
    <scope>NUCLEOTIDE SEQUENCE [LARGE SCALE GENOMIC DNA]</scope>
    <source>
        <strain evidence="2 3">DSM 18401</strain>
    </source>
</reference>
<dbReference type="PANTHER" id="PTHR21015">
    <property type="entry name" value="UDP-N-ACETYLGLUCOSAMINE--N-ACETYLMURAMYL-(PENTAPEPTIDE) PYROPHOSPHORYL-UNDECAPRENOL N-ACETYLGLUCOSAMINE TRANSFERASE 1"/>
    <property type="match status" value="1"/>
</dbReference>
<protein>
    <submittedName>
        <fullName evidence="2">Putative glycosyltransferase</fullName>
    </submittedName>
</protein>
<dbReference type="EMBL" id="SLVX01000008">
    <property type="protein sequence ID" value="TCN44971.1"/>
    <property type="molecule type" value="Genomic_DNA"/>
</dbReference>
<feature type="domain" description="Glycosyl transferase family 28 C-terminal" evidence="1">
    <location>
        <begin position="257"/>
        <end position="394"/>
    </location>
</feature>
<dbReference type="AlphaFoldDB" id="A0A4R2CV92"/>
<dbReference type="Gene3D" id="3.40.50.2000">
    <property type="entry name" value="Glycogen Phosphorylase B"/>
    <property type="match status" value="1"/>
</dbReference>
<organism evidence="2 3">
    <name type="scientific">Shinella granuli</name>
    <dbReference type="NCBI Taxonomy" id="323621"/>
    <lineage>
        <taxon>Bacteria</taxon>
        <taxon>Pseudomonadati</taxon>
        <taxon>Pseudomonadota</taxon>
        <taxon>Alphaproteobacteria</taxon>
        <taxon>Hyphomicrobiales</taxon>
        <taxon>Rhizobiaceae</taxon>
        <taxon>Shinella</taxon>
    </lineage>
</organism>
<dbReference type="InterPro" id="IPR007235">
    <property type="entry name" value="Glyco_trans_28_C"/>
</dbReference>
<keyword evidence="2" id="KW-0808">Transferase</keyword>
<dbReference type="Proteomes" id="UP000295351">
    <property type="component" value="Unassembled WGS sequence"/>
</dbReference>
<evidence type="ECO:0000313" key="3">
    <source>
        <dbReference type="Proteomes" id="UP000295351"/>
    </source>
</evidence>
<keyword evidence="3" id="KW-1185">Reference proteome</keyword>